<dbReference type="PROSITE" id="PS51257">
    <property type="entry name" value="PROKAR_LIPOPROTEIN"/>
    <property type="match status" value="1"/>
</dbReference>
<keyword evidence="1" id="KW-0732">Signal</keyword>
<sequence>MKFFLGAITVMLLTGCSTLAETFDDHPRCGAHPYCGSSTDIEVIKGATEENAGVLRVLLPVALIDLPFSLVADTLFLPYTAFNTEPAHK</sequence>
<protein>
    <submittedName>
        <fullName evidence="2">YceK/YidQ family lipoprotein</fullName>
    </submittedName>
</protein>
<dbReference type="Proteomes" id="UP000536720">
    <property type="component" value="Unassembled WGS sequence"/>
</dbReference>
<feature type="signal peptide" evidence="1">
    <location>
        <begin position="1"/>
        <end position="20"/>
    </location>
</feature>
<reference evidence="2 3" key="1">
    <citation type="journal article" date="2020" name="Front. Plant Sci.">
        <title>Isolation of Rhizosphere Bacteria That Improve Quality and Water Stress Tolerance in Greenhouse Ornamentals.</title>
        <authorList>
            <person name="Nordstedt N.P."/>
            <person name="Jones M.L."/>
        </authorList>
    </citation>
    <scope>NUCLEOTIDE SEQUENCE [LARGE SCALE GENOMIC DNA]</scope>
    <source>
        <strain evidence="2 3">C7D2</strain>
    </source>
</reference>
<dbReference type="RefSeq" id="WP_139644547.1">
    <property type="nucleotide sequence ID" value="NZ_JABFMO010000013.1"/>
</dbReference>
<proteinExistence type="predicted"/>
<evidence type="ECO:0000256" key="1">
    <source>
        <dbReference type="SAM" id="SignalP"/>
    </source>
</evidence>
<keyword evidence="2" id="KW-0449">Lipoprotein</keyword>
<accession>A0A7Y5ZCP0</accession>
<gene>
    <name evidence="2" type="ORF">HNO91_26585</name>
</gene>
<evidence type="ECO:0000313" key="3">
    <source>
        <dbReference type="Proteomes" id="UP000536720"/>
    </source>
</evidence>
<dbReference type="Pfam" id="PF07119">
    <property type="entry name" value="DUF1375"/>
    <property type="match status" value="1"/>
</dbReference>
<feature type="chain" id="PRO_5031436460" evidence="1">
    <location>
        <begin position="21"/>
        <end position="89"/>
    </location>
</feature>
<evidence type="ECO:0000313" key="2">
    <source>
        <dbReference type="EMBL" id="NUT90006.1"/>
    </source>
</evidence>
<dbReference type="InterPro" id="IPR010780">
    <property type="entry name" value="DUF1375"/>
</dbReference>
<dbReference type="EMBL" id="JABFMR010000045">
    <property type="protein sequence ID" value="NUT90006.1"/>
    <property type="molecule type" value="Genomic_DNA"/>
</dbReference>
<organism evidence="2 3">
    <name type="scientific">Pseudomonas corrugata</name>
    <dbReference type="NCBI Taxonomy" id="47879"/>
    <lineage>
        <taxon>Bacteria</taxon>
        <taxon>Pseudomonadati</taxon>
        <taxon>Pseudomonadota</taxon>
        <taxon>Gammaproteobacteria</taxon>
        <taxon>Pseudomonadales</taxon>
        <taxon>Pseudomonadaceae</taxon>
        <taxon>Pseudomonas</taxon>
    </lineage>
</organism>
<name>A0A7Y5ZCP0_9PSED</name>
<comment type="caution">
    <text evidence="2">The sequence shown here is derived from an EMBL/GenBank/DDBJ whole genome shotgun (WGS) entry which is preliminary data.</text>
</comment>
<dbReference type="AlphaFoldDB" id="A0A7Y5ZCP0"/>